<dbReference type="InterPro" id="IPR059166">
    <property type="entry name" value="PLD-like_cat"/>
</dbReference>
<protein>
    <recommendedName>
        <fullName evidence="1">PLD phosphodiesterase domain-containing protein</fullName>
    </recommendedName>
</protein>
<dbReference type="RefSeq" id="WP_252620091.1">
    <property type="nucleotide sequence ID" value="NZ_CP099490.1"/>
</dbReference>
<dbReference type="SUPFAM" id="SSF56024">
    <property type="entry name" value="Phospholipase D/nuclease"/>
    <property type="match status" value="1"/>
</dbReference>
<dbReference type="Gene3D" id="3.30.870.10">
    <property type="entry name" value="Endonuclease Chain A"/>
    <property type="match status" value="1"/>
</dbReference>
<dbReference type="EMBL" id="CP099490">
    <property type="protein sequence ID" value="USQ75663.1"/>
    <property type="molecule type" value="Genomic_DNA"/>
</dbReference>
<dbReference type="Proteomes" id="UP001056535">
    <property type="component" value="Chromosome"/>
</dbReference>
<evidence type="ECO:0000259" key="1">
    <source>
        <dbReference type="PROSITE" id="PS50035"/>
    </source>
</evidence>
<proteinExistence type="predicted"/>
<feature type="domain" description="PLD phosphodiesterase" evidence="1">
    <location>
        <begin position="309"/>
        <end position="339"/>
    </location>
</feature>
<dbReference type="CDD" id="cd09176">
    <property type="entry name" value="PLDc_unchar6"/>
    <property type="match status" value="1"/>
</dbReference>
<reference evidence="2" key="1">
    <citation type="submission" date="2022-06" db="EMBL/GenBank/DDBJ databases">
        <title>Ornithinimicrobium JY.X270.</title>
        <authorList>
            <person name="Huang Y."/>
        </authorList>
    </citation>
    <scope>NUCLEOTIDE SEQUENCE</scope>
    <source>
        <strain evidence="2">JY.X270</strain>
    </source>
</reference>
<keyword evidence="3" id="KW-1185">Reference proteome</keyword>
<gene>
    <name evidence="2" type="ORF">NF557_13735</name>
</gene>
<sequence length="618" mass="67670">MLEPTTRALFVDAFRPPTGHEVDLAVGTTYTLGLRMLFLPPLAMAAHDREMHLVDDQVEDDQGHAHSDTLALLESVRRYADRTTVYCHAGAIGSPGAYPRLLTFAEDCVVQVRTPVPGHIFHPKVWALRFRREDEVTHRLVVGSRNLSEDSSWDTLLVLDEGPRGEGIEGSPAANFVRTLPRFALGHVAPDRPAQAADLADSLADAWFELPKPFTGGELRPLGIGPGRESAWPMPQRPDRAVVISPFLDIPTTTRITARKPPVLVSREETFALVGADAVRHTQVKVLSPHAEAELATASGTVRTHPGEVRTGLHAKVLVWDDGPTGHVLTGSANATHAAFHGNVEFGVLLTGPRRVCGVEALLPDSGPSRDRITFGHILQEHTVSNPEPGEDLTLEAERQATLHHEALLEAGPRLTCEEDDDGRYAVSLTFERSMPGSPGRTMVRLISRPRTDRHPPDEAVWRGVQLTQLTPYLEAVTLVTVPGEDEDLEIASVLKAELLDAPEGRASAVLRTYLGSEEAIVRYLRYLLDDVDAGSLWEDLHLPDGDDEARARPRMAFEDLSILEPLMRAASDGSEALDRVAALLRDLGVSEDAPGVVPPQFLAMWQAIWQAAREEQR</sequence>
<dbReference type="PROSITE" id="PS50035">
    <property type="entry name" value="PLD"/>
    <property type="match status" value="1"/>
</dbReference>
<name>A0ABY4YH42_9MICO</name>
<accession>A0ABY4YH42</accession>
<dbReference type="InterPro" id="IPR001736">
    <property type="entry name" value="PLipase_D/transphosphatidylase"/>
</dbReference>
<organism evidence="2 3">
    <name type="scientific">Ornithinimicrobium cryptoxanthini</name>
    <dbReference type="NCBI Taxonomy" id="2934161"/>
    <lineage>
        <taxon>Bacteria</taxon>
        <taxon>Bacillati</taxon>
        <taxon>Actinomycetota</taxon>
        <taxon>Actinomycetes</taxon>
        <taxon>Micrococcales</taxon>
        <taxon>Ornithinimicrobiaceae</taxon>
        <taxon>Ornithinimicrobium</taxon>
    </lineage>
</organism>
<evidence type="ECO:0000313" key="2">
    <source>
        <dbReference type="EMBL" id="USQ75663.1"/>
    </source>
</evidence>
<evidence type="ECO:0000313" key="3">
    <source>
        <dbReference type="Proteomes" id="UP001056535"/>
    </source>
</evidence>